<evidence type="ECO:0000256" key="2">
    <source>
        <dbReference type="SAM" id="Phobius"/>
    </source>
</evidence>
<keyword evidence="2" id="KW-1133">Transmembrane helix</keyword>
<accession>A0A4U5NGW2</accession>
<comment type="caution">
    <text evidence="4">The sequence shown here is derived from an EMBL/GenBank/DDBJ whole genome shotgun (WGS) entry which is preliminary data.</text>
</comment>
<feature type="transmembrane region" description="Helical" evidence="2">
    <location>
        <begin position="144"/>
        <end position="170"/>
    </location>
</feature>
<feature type="signal peptide" evidence="3">
    <location>
        <begin position="1"/>
        <end position="21"/>
    </location>
</feature>
<organism evidence="4 5">
    <name type="scientific">Steinernema carpocapsae</name>
    <name type="common">Entomopathogenic nematode</name>
    <dbReference type="NCBI Taxonomy" id="34508"/>
    <lineage>
        <taxon>Eukaryota</taxon>
        <taxon>Metazoa</taxon>
        <taxon>Ecdysozoa</taxon>
        <taxon>Nematoda</taxon>
        <taxon>Chromadorea</taxon>
        <taxon>Rhabditida</taxon>
        <taxon>Tylenchina</taxon>
        <taxon>Panagrolaimomorpha</taxon>
        <taxon>Strongyloidoidea</taxon>
        <taxon>Steinernematidae</taxon>
        <taxon>Steinernema</taxon>
    </lineage>
</organism>
<evidence type="ECO:0000256" key="1">
    <source>
        <dbReference type="SAM" id="MobiDB-lite"/>
    </source>
</evidence>
<feature type="region of interest" description="Disordered" evidence="1">
    <location>
        <begin position="178"/>
        <end position="222"/>
    </location>
</feature>
<dbReference type="EMBL" id="AZBU02000004">
    <property type="protein sequence ID" value="TKR82319.1"/>
    <property type="molecule type" value="Genomic_DNA"/>
</dbReference>
<evidence type="ECO:0000256" key="3">
    <source>
        <dbReference type="SAM" id="SignalP"/>
    </source>
</evidence>
<sequence>MRSVRLLLAVAFVAIFFGSLGNSQLLPADDEDKLNEDFQVSYTDNSLESAKTVTIKGQFRYFSVIRSAKEKIQAQLADWCGFAMVINSEEDIKTYWSKEEEAEFVVWMRKSDCVERKKKGMFSTAKDKQEDQNEAGTHSRADDLVWIILTCIFGAISLVLLVAVVILCIISCQKSNSSDNTTEALVSDRRPRREYRQRRSRSQRSRRQEEKSEKAPAQTTAS</sequence>
<dbReference type="AlphaFoldDB" id="A0A4U5NGW2"/>
<gene>
    <name evidence="4" type="ORF">L596_016060</name>
</gene>
<reference evidence="4 5" key="1">
    <citation type="journal article" date="2015" name="Genome Biol.">
        <title>Comparative genomics of Steinernema reveals deeply conserved gene regulatory networks.</title>
        <authorList>
            <person name="Dillman A.R."/>
            <person name="Macchietto M."/>
            <person name="Porter C.F."/>
            <person name="Rogers A."/>
            <person name="Williams B."/>
            <person name="Antoshechkin I."/>
            <person name="Lee M.M."/>
            <person name="Goodwin Z."/>
            <person name="Lu X."/>
            <person name="Lewis E.E."/>
            <person name="Goodrich-Blair H."/>
            <person name="Stock S.P."/>
            <person name="Adams B.J."/>
            <person name="Sternberg P.W."/>
            <person name="Mortazavi A."/>
        </authorList>
    </citation>
    <scope>NUCLEOTIDE SEQUENCE [LARGE SCALE GENOMIC DNA]</scope>
    <source>
        <strain evidence="4 5">ALL</strain>
    </source>
</reference>
<keyword evidence="2" id="KW-0812">Transmembrane</keyword>
<feature type="compositionally biased region" description="Basic residues" evidence="1">
    <location>
        <begin position="192"/>
        <end position="205"/>
    </location>
</feature>
<protein>
    <submittedName>
        <fullName evidence="4">Uncharacterized protein</fullName>
    </submittedName>
</protein>
<keyword evidence="5" id="KW-1185">Reference proteome</keyword>
<keyword evidence="2" id="KW-0472">Membrane</keyword>
<dbReference type="Proteomes" id="UP000298663">
    <property type="component" value="Unassembled WGS sequence"/>
</dbReference>
<feature type="chain" id="PRO_5020948337" evidence="3">
    <location>
        <begin position="22"/>
        <end position="222"/>
    </location>
</feature>
<proteinExistence type="predicted"/>
<evidence type="ECO:0000313" key="5">
    <source>
        <dbReference type="Proteomes" id="UP000298663"/>
    </source>
</evidence>
<keyword evidence="3" id="KW-0732">Signal</keyword>
<evidence type="ECO:0000313" key="4">
    <source>
        <dbReference type="EMBL" id="TKR82319.1"/>
    </source>
</evidence>
<name>A0A4U5NGW2_STECR</name>
<reference evidence="4 5" key="2">
    <citation type="journal article" date="2019" name="G3 (Bethesda)">
        <title>Hybrid Assembly of the Genome of the Entomopathogenic Nematode Steinernema carpocapsae Identifies the X-Chromosome.</title>
        <authorList>
            <person name="Serra L."/>
            <person name="Macchietto M."/>
            <person name="Macias-Munoz A."/>
            <person name="McGill C.J."/>
            <person name="Rodriguez I.M."/>
            <person name="Rodriguez B."/>
            <person name="Murad R."/>
            <person name="Mortazavi A."/>
        </authorList>
    </citation>
    <scope>NUCLEOTIDE SEQUENCE [LARGE SCALE GENOMIC DNA]</scope>
    <source>
        <strain evidence="4 5">ALL</strain>
    </source>
</reference>